<dbReference type="GO" id="GO:0006353">
    <property type="term" value="P:DNA-templated transcription termination"/>
    <property type="evidence" value="ECO:0007669"/>
    <property type="project" value="UniProtKB-KW"/>
</dbReference>
<keyword evidence="3" id="KW-0805">Transcription regulation</keyword>
<dbReference type="Gene3D" id="2.30.30.30">
    <property type="match status" value="1"/>
</dbReference>
<evidence type="ECO:0000256" key="3">
    <source>
        <dbReference type="ARBA" id="ARBA00023015"/>
    </source>
</evidence>
<keyword evidence="1" id="KW-0806">Transcription termination</keyword>
<evidence type="ECO:0000256" key="2">
    <source>
        <dbReference type="ARBA" id="ARBA00022814"/>
    </source>
</evidence>
<proteinExistence type="predicted"/>
<dbReference type="InterPro" id="IPR005824">
    <property type="entry name" value="KOW"/>
</dbReference>
<dbReference type="SMART" id="SM00739">
    <property type="entry name" value="KOW"/>
    <property type="match status" value="1"/>
</dbReference>
<dbReference type="GO" id="GO:0032784">
    <property type="term" value="P:regulation of DNA-templated transcription elongation"/>
    <property type="evidence" value="ECO:0007669"/>
    <property type="project" value="InterPro"/>
</dbReference>
<dbReference type="InterPro" id="IPR006645">
    <property type="entry name" value="NGN-like_dom"/>
</dbReference>
<dbReference type="InterPro" id="IPR036735">
    <property type="entry name" value="NGN_dom_sf"/>
</dbReference>
<organism evidence="8">
    <name type="scientific">mine drainage metagenome</name>
    <dbReference type="NCBI Taxonomy" id="410659"/>
    <lineage>
        <taxon>unclassified sequences</taxon>
        <taxon>metagenomes</taxon>
        <taxon>ecological metagenomes</taxon>
    </lineage>
</organism>
<reference evidence="8" key="1">
    <citation type="submission" date="2013-08" db="EMBL/GenBank/DDBJ databases">
        <authorList>
            <person name="Mendez C."/>
            <person name="Richter M."/>
            <person name="Ferrer M."/>
            <person name="Sanchez J."/>
        </authorList>
    </citation>
    <scope>NUCLEOTIDE SEQUENCE</scope>
</reference>
<dbReference type="Pfam" id="PF00467">
    <property type="entry name" value="KOW"/>
    <property type="match status" value="1"/>
</dbReference>
<keyword evidence="4" id="KW-0804">Transcription</keyword>
<dbReference type="InterPro" id="IPR014722">
    <property type="entry name" value="Rib_uL2_dom2"/>
</dbReference>
<name>T1CDN9_9ZZZZ</name>
<dbReference type="GO" id="GO:0006354">
    <property type="term" value="P:DNA-templated transcription elongation"/>
    <property type="evidence" value="ECO:0007669"/>
    <property type="project" value="InterPro"/>
</dbReference>
<reference evidence="8" key="2">
    <citation type="journal article" date="2014" name="ISME J.">
        <title>Microbial stratification in low pH oxic and suboxic macroscopic growths along an acid mine drainage.</title>
        <authorList>
            <person name="Mendez-Garcia C."/>
            <person name="Mesa V."/>
            <person name="Sprenger R.R."/>
            <person name="Richter M."/>
            <person name="Diez M.S."/>
            <person name="Solano J."/>
            <person name="Bargiela R."/>
            <person name="Golyshina O.V."/>
            <person name="Manteca A."/>
            <person name="Ramos J.L."/>
            <person name="Gallego J.R."/>
            <person name="Llorente I."/>
            <person name="Martins Dos Santos V.A."/>
            <person name="Jensen O.N."/>
            <person name="Pelaez A.I."/>
            <person name="Sanchez J."/>
            <person name="Ferrer M."/>
        </authorList>
    </citation>
    <scope>NUCLEOTIDE SEQUENCE</scope>
</reference>
<dbReference type="GO" id="GO:0031564">
    <property type="term" value="P:transcription antitermination"/>
    <property type="evidence" value="ECO:0007669"/>
    <property type="project" value="UniProtKB-KW"/>
</dbReference>
<dbReference type="AlphaFoldDB" id="T1CDN9"/>
<dbReference type="PRINTS" id="PR00338">
    <property type="entry name" value="NUSGTNSCPFCT"/>
</dbReference>
<dbReference type="PANTHER" id="PTHR30265:SF2">
    <property type="entry name" value="TRANSCRIPTION TERMINATION_ANTITERMINATION PROTEIN NUSG"/>
    <property type="match status" value="1"/>
</dbReference>
<dbReference type="GO" id="GO:0005829">
    <property type="term" value="C:cytosol"/>
    <property type="evidence" value="ECO:0007669"/>
    <property type="project" value="TreeGrafter"/>
</dbReference>
<dbReference type="PANTHER" id="PTHR30265">
    <property type="entry name" value="RHO-INTERACTING TRANSCRIPTION TERMINATION FACTOR NUSG"/>
    <property type="match status" value="1"/>
</dbReference>
<evidence type="ECO:0000313" key="8">
    <source>
        <dbReference type="EMBL" id="EQD79573.1"/>
    </source>
</evidence>
<comment type="caution">
    <text evidence="8">The sequence shown here is derived from an EMBL/GenBank/DDBJ whole genome shotgun (WGS) entry which is preliminary data.</text>
</comment>
<accession>T1CDN9</accession>
<dbReference type="SUPFAM" id="SSF50104">
    <property type="entry name" value="Translation proteins SH3-like domain"/>
    <property type="match status" value="1"/>
</dbReference>
<dbReference type="InterPro" id="IPR008991">
    <property type="entry name" value="Translation_prot_SH3-like_sf"/>
</dbReference>
<keyword evidence="2" id="KW-0889">Transcription antitermination</keyword>
<feature type="non-terminal residue" evidence="8">
    <location>
        <position position="1"/>
    </location>
</feature>
<dbReference type="InterPro" id="IPR043425">
    <property type="entry name" value="NusG-like"/>
</dbReference>
<feature type="domain" description="KOW" evidence="7">
    <location>
        <begin position="102"/>
        <end position="129"/>
    </location>
</feature>
<dbReference type="InterPro" id="IPR047050">
    <property type="entry name" value="NGN"/>
</dbReference>
<dbReference type="Gene3D" id="3.30.70.940">
    <property type="entry name" value="NusG, N-terminal domain"/>
    <property type="match status" value="1"/>
</dbReference>
<evidence type="ECO:0000259" key="7">
    <source>
        <dbReference type="SMART" id="SM00739"/>
    </source>
</evidence>
<dbReference type="EMBL" id="AUZY01000105">
    <property type="protein sequence ID" value="EQD79573.1"/>
    <property type="molecule type" value="Genomic_DNA"/>
</dbReference>
<dbReference type="Pfam" id="PF02357">
    <property type="entry name" value="NusG"/>
    <property type="match status" value="1"/>
</dbReference>
<evidence type="ECO:0000256" key="4">
    <source>
        <dbReference type="ARBA" id="ARBA00023163"/>
    </source>
</evidence>
<gene>
    <name evidence="8" type="ORF">B1B_00140</name>
</gene>
<dbReference type="InterPro" id="IPR001062">
    <property type="entry name" value="Transcrpt_antiterm_NusG"/>
</dbReference>
<evidence type="ECO:0000256" key="1">
    <source>
        <dbReference type="ARBA" id="ARBA00022472"/>
    </source>
</evidence>
<evidence type="ECO:0000259" key="6">
    <source>
        <dbReference type="SMART" id="SM00738"/>
    </source>
</evidence>
<feature type="domain" description="NusG-like N-terminal" evidence="6">
    <location>
        <begin position="4"/>
        <end position="87"/>
    </location>
</feature>
<dbReference type="CDD" id="cd09891">
    <property type="entry name" value="NGN_Bact_1"/>
    <property type="match status" value="1"/>
</dbReference>
<feature type="region of interest" description="Disordered" evidence="5">
    <location>
        <begin position="128"/>
        <end position="169"/>
    </location>
</feature>
<sequence>SRIVTMHMEDRIYEVVIPIEDVVEVKSSRKSVVQRKVFPGYLLCRCADDDEAFSVIRNTPAVTGFVGSGSKPTPLSKREVESILQVKRAGELRVRRAKTRLEHEMGETVRVKEGPFADFTGQIAEINEESAQGEGPGEHFRPGDSGGARLRPGGQAVRLAAGEPNVIKE</sequence>
<dbReference type="SMART" id="SM00738">
    <property type="entry name" value="NGN"/>
    <property type="match status" value="1"/>
</dbReference>
<protein>
    <submittedName>
        <fullName evidence="8">NusG antitermination factor</fullName>
    </submittedName>
</protein>
<dbReference type="SUPFAM" id="SSF82679">
    <property type="entry name" value="N-utilization substance G protein NusG, N-terminal domain"/>
    <property type="match status" value="1"/>
</dbReference>
<dbReference type="CDD" id="cd06091">
    <property type="entry name" value="KOW_NusG"/>
    <property type="match status" value="1"/>
</dbReference>
<evidence type="ECO:0000256" key="5">
    <source>
        <dbReference type="SAM" id="MobiDB-lite"/>
    </source>
</evidence>